<reference evidence="2 3" key="1">
    <citation type="submission" date="2019-04" db="EMBL/GenBank/DDBJ databases">
        <title>Genome sequence of strain shin9-1.</title>
        <authorList>
            <person name="Gao J."/>
            <person name="Sun J."/>
        </authorList>
    </citation>
    <scope>NUCLEOTIDE SEQUENCE [LARGE SCALE GENOMIC DNA]</scope>
    <source>
        <strain evidence="3">shin9-1</strain>
    </source>
</reference>
<gene>
    <name evidence="2" type="ORF">FAA97_02045</name>
</gene>
<evidence type="ECO:0000256" key="1">
    <source>
        <dbReference type="SAM" id="Phobius"/>
    </source>
</evidence>
<organism evidence="2 3">
    <name type="scientific">Peteryoungia ipomoeae</name>
    <dbReference type="NCBI Taxonomy" id="1210932"/>
    <lineage>
        <taxon>Bacteria</taxon>
        <taxon>Pseudomonadati</taxon>
        <taxon>Pseudomonadota</taxon>
        <taxon>Alphaproteobacteria</taxon>
        <taxon>Hyphomicrobiales</taxon>
        <taxon>Rhizobiaceae</taxon>
        <taxon>Peteryoungia</taxon>
    </lineage>
</organism>
<feature type="transmembrane region" description="Helical" evidence="1">
    <location>
        <begin position="71"/>
        <end position="91"/>
    </location>
</feature>
<evidence type="ECO:0000313" key="2">
    <source>
        <dbReference type="EMBL" id="THV25012.1"/>
    </source>
</evidence>
<dbReference type="OrthoDB" id="9809543at2"/>
<comment type="caution">
    <text evidence="2">The sequence shown here is derived from an EMBL/GenBank/DDBJ whole genome shotgun (WGS) entry which is preliminary data.</text>
</comment>
<proteinExistence type="predicted"/>
<dbReference type="Proteomes" id="UP000308828">
    <property type="component" value="Unassembled WGS sequence"/>
</dbReference>
<keyword evidence="3" id="KW-1185">Reference proteome</keyword>
<dbReference type="InterPro" id="IPR018692">
    <property type="entry name" value="DUF2189"/>
</dbReference>
<sequence length="263" mass="28547">MSTFHVMTSGSGTIEHPEIRRIGLSDVTGALREGFEDFRERPSHYAFFALIYPIAGVLMVAWSAGMALLPMVYPLLTGFALLGPLLALALMDVSRRREYGQPSEWSQVLGLFRSPSMPALLMMSLYLVTLFMLWLVISRALYLSFIGDYPAPGIFAFFNDVLGHPNAAAFLIWSNGLGFLLALTALVISIVAFPMLLDRDCGAASAVATSVRASLANPLPVAAWGLMVAALLAIGMATLMVGLVVIVPVLGHATWHFYRRLVV</sequence>
<feature type="transmembrane region" description="Helical" evidence="1">
    <location>
        <begin position="119"/>
        <end position="142"/>
    </location>
</feature>
<dbReference type="Pfam" id="PF09955">
    <property type="entry name" value="DUF2189"/>
    <property type="match status" value="1"/>
</dbReference>
<protein>
    <submittedName>
        <fullName evidence="2">DUF2189 domain-containing protein</fullName>
    </submittedName>
</protein>
<keyword evidence="1" id="KW-1133">Transmembrane helix</keyword>
<keyword evidence="1" id="KW-0812">Transmembrane</keyword>
<dbReference type="RefSeq" id="WP_136596858.1">
    <property type="nucleotide sequence ID" value="NZ_STGV01000001.1"/>
</dbReference>
<dbReference type="EMBL" id="STGV01000001">
    <property type="protein sequence ID" value="THV25012.1"/>
    <property type="molecule type" value="Genomic_DNA"/>
</dbReference>
<name>A0A4S8P864_9HYPH</name>
<accession>A0A4S8P864</accession>
<feature type="transmembrane region" description="Helical" evidence="1">
    <location>
        <begin position="45"/>
        <end position="65"/>
    </location>
</feature>
<feature type="transmembrane region" description="Helical" evidence="1">
    <location>
        <begin position="179"/>
        <end position="197"/>
    </location>
</feature>
<feature type="transmembrane region" description="Helical" evidence="1">
    <location>
        <begin position="221"/>
        <end position="250"/>
    </location>
</feature>
<evidence type="ECO:0000313" key="3">
    <source>
        <dbReference type="Proteomes" id="UP000308828"/>
    </source>
</evidence>
<keyword evidence="1" id="KW-0472">Membrane</keyword>
<dbReference type="AlphaFoldDB" id="A0A4S8P864"/>